<dbReference type="InterPro" id="IPR002818">
    <property type="entry name" value="DJ-1/PfpI"/>
</dbReference>
<accession>A0A2G9Y9L8</accession>
<dbReference type="InterPro" id="IPR006286">
    <property type="entry name" value="C56_PfpI-like"/>
</dbReference>
<organism evidence="3 4">
    <name type="scientific">bacterium (Candidatus Ratteibacteria) CG23_combo_of_CG06-09_8_20_14_all_48_7</name>
    <dbReference type="NCBI Taxonomy" id="2014292"/>
    <lineage>
        <taxon>Bacteria</taxon>
        <taxon>Candidatus Ratteibacteria</taxon>
    </lineage>
</organism>
<comment type="similarity">
    <text evidence="1">Belongs to the peptidase C56 family.</text>
</comment>
<reference evidence="3 4" key="1">
    <citation type="submission" date="2017-09" db="EMBL/GenBank/DDBJ databases">
        <title>Depth-based differentiation of microbial function through sediment-hosted aquifers and enrichment of novel symbionts in the deep terrestrial subsurface.</title>
        <authorList>
            <person name="Probst A.J."/>
            <person name="Ladd B."/>
            <person name="Jarett J.K."/>
            <person name="Geller-Mcgrath D.E."/>
            <person name="Sieber C.M."/>
            <person name="Emerson J.B."/>
            <person name="Anantharaman K."/>
            <person name="Thomas B.C."/>
            <person name="Malmstrom R."/>
            <person name="Stieglmeier M."/>
            <person name="Klingl A."/>
            <person name="Woyke T."/>
            <person name="Ryan C.M."/>
            <person name="Banfield J.F."/>
        </authorList>
    </citation>
    <scope>NUCLEOTIDE SEQUENCE [LARGE SCALE GENOMIC DNA]</scope>
    <source>
        <strain evidence="3">CG23_combo_of_CG06-09_8_20_14_all_48_7</strain>
    </source>
</reference>
<evidence type="ECO:0000259" key="2">
    <source>
        <dbReference type="Pfam" id="PF01965"/>
    </source>
</evidence>
<sequence>MMIKGVMTMVLLVVAQNGFRDEEYFKPKAILESAGYPVITGSVKAGTARGKLGGTAKVDVALSDVKVDDYAGIVFVGGPGSADYFTDKTALNLAREAYQKGKVVGAICIAPGILARAGILKGKKATVFPSEAETLKKEGAHYLNSPVVVDGKLITADGPDSAEEFGKELVKALGGSKKK</sequence>
<dbReference type="SUPFAM" id="SSF52317">
    <property type="entry name" value="Class I glutamine amidotransferase-like"/>
    <property type="match status" value="1"/>
</dbReference>
<dbReference type="AlphaFoldDB" id="A0A2G9Y9L8"/>
<evidence type="ECO:0000256" key="1">
    <source>
        <dbReference type="ARBA" id="ARBA00008542"/>
    </source>
</evidence>
<name>A0A2G9Y9L8_9BACT</name>
<dbReference type="InterPro" id="IPR050325">
    <property type="entry name" value="Prot/Nucl_acid_deglycase"/>
</dbReference>
<gene>
    <name evidence="3" type="ORF">COX46_04755</name>
</gene>
<dbReference type="PROSITE" id="PS51276">
    <property type="entry name" value="PEPTIDASE_C56_PFPI"/>
    <property type="match status" value="1"/>
</dbReference>
<dbReference type="InterPro" id="IPR029062">
    <property type="entry name" value="Class_I_gatase-like"/>
</dbReference>
<dbReference type="PANTHER" id="PTHR48094:SF12">
    <property type="entry name" value="PARKINSON DISEASE PROTEIN 7 HOMOLOG"/>
    <property type="match status" value="1"/>
</dbReference>
<evidence type="ECO:0000313" key="4">
    <source>
        <dbReference type="Proteomes" id="UP000230392"/>
    </source>
</evidence>
<dbReference type="PANTHER" id="PTHR48094">
    <property type="entry name" value="PROTEIN/NUCLEIC ACID DEGLYCASE DJ-1-RELATED"/>
    <property type="match status" value="1"/>
</dbReference>
<dbReference type="Proteomes" id="UP000230392">
    <property type="component" value="Unassembled WGS sequence"/>
</dbReference>
<dbReference type="Pfam" id="PF01965">
    <property type="entry name" value="DJ-1_PfpI"/>
    <property type="match status" value="1"/>
</dbReference>
<dbReference type="CDD" id="cd03135">
    <property type="entry name" value="GATase1_DJ-1"/>
    <property type="match status" value="1"/>
</dbReference>
<feature type="domain" description="DJ-1/PfpI" evidence="2">
    <location>
        <begin position="10"/>
        <end position="171"/>
    </location>
</feature>
<protein>
    <recommendedName>
        <fullName evidence="2">DJ-1/PfpI domain-containing protein</fullName>
    </recommendedName>
</protein>
<evidence type="ECO:0000313" key="3">
    <source>
        <dbReference type="EMBL" id="PIP15915.1"/>
    </source>
</evidence>
<dbReference type="Gene3D" id="3.40.50.880">
    <property type="match status" value="1"/>
</dbReference>
<proteinExistence type="inferred from homology"/>
<dbReference type="EMBL" id="PCRF01000232">
    <property type="protein sequence ID" value="PIP15915.1"/>
    <property type="molecule type" value="Genomic_DNA"/>
</dbReference>
<comment type="caution">
    <text evidence="3">The sequence shown here is derived from an EMBL/GenBank/DDBJ whole genome shotgun (WGS) entry which is preliminary data.</text>
</comment>
<dbReference type="GO" id="GO:0005737">
    <property type="term" value="C:cytoplasm"/>
    <property type="evidence" value="ECO:0007669"/>
    <property type="project" value="TreeGrafter"/>
</dbReference>